<comment type="similarity">
    <text evidence="1">Belongs to the YciI family.</text>
</comment>
<comment type="caution">
    <text evidence="3">The sequence shown here is derived from an EMBL/GenBank/DDBJ whole genome shotgun (WGS) entry which is preliminary data.</text>
</comment>
<dbReference type="RefSeq" id="WP_133199058.1">
    <property type="nucleotide sequence ID" value="NZ_JBHUCW010000010.1"/>
</dbReference>
<evidence type="ECO:0000256" key="1">
    <source>
        <dbReference type="ARBA" id="ARBA00007689"/>
    </source>
</evidence>
<name>A0A4R5M0T9_9BURK</name>
<dbReference type="PANTHER" id="PTHR33606">
    <property type="entry name" value="PROTEIN YCII"/>
    <property type="match status" value="1"/>
</dbReference>
<evidence type="ECO:0000313" key="4">
    <source>
        <dbReference type="Proteomes" id="UP000295722"/>
    </source>
</evidence>
<feature type="domain" description="YCII-related" evidence="2">
    <location>
        <begin position="1"/>
        <end position="86"/>
    </location>
</feature>
<dbReference type="SUPFAM" id="SSF54909">
    <property type="entry name" value="Dimeric alpha+beta barrel"/>
    <property type="match status" value="1"/>
</dbReference>
<accession>A0A4R5M0T9</accession>
<proteinExistence type="inferred from homology"/>
<dbReference type="OrthoDB" id="9797014at2"/>
<dbReference type="EMBL" id="SMRP01000027">
    <property type="protein sequence ID" value="TDG18824.1"/>
    <property type="molecule type" value="Genomic_DNA"/>
</dbReference>
<evidence type="ECO:0000313" key="3">
    <source>
        <dbReference type="EMBL" id="TDG18824.1"/>
    </source>
</evidence>
<evidence type="ECO:0000259" key="2">
    <source>
        <dbReference type="Pfam" id="PF03795"/>
    </source>
</evidence>
<dbReference type="Proteomes" id="UP000295722">
    <property type="component" value="Unassembled WGS sequence"/>
</dbReference>
<protein>
    <submittedName>
        <fullName evidence="3">YciI family protein</fullName>
    </submittedName>
</protein>
<organism evidence="3 4">
    <name type="scientific">Paraburkholderia silviterrae</name>
    <dbReference type="NCBI Taxonomy" id="2528715"/>
    <lineage>
        <taxon>Bacteria</taxon>
        <taxon>Pseudomonadati</taxon>
        <taxon>Pseudomonadota</taxon>
        <taxon>Betaproteobacteria</taxon>
        <taxon>Burkholderiales</taxon>
        <taxon>Burkholderiaceae</taxon>
        <taxon>Paraburkholderia</taxon>
    </lineage>
</organism>
<sequence length="93" mass="10687">MHFIVYCIDHPGMVARRLANYDAHKAWLETSPLRTLISGPLTELDGTMIGSFFLYEADDIENVRAFVSRDPFNVAGIWETIDIRAFVKRVDNR</sequence>
<dbReference type="AlphaFoldDB" id="A0A4R5M0T9"/>
<reference evidence="3 4" key="1">
    <citation type="submission" date="2019-03" db="EMBL/GenBank/DDBJ databases">
        <title>Paraburkholderia sp. 4M-K11, isolated from subtropical forest soil.</title>
        <authorList>
            <person name="Gao Z.-H."/>
            <person name="Qiu L.-H."/>
        </authorList>
    </citation>
    <scope>NUCLEOTIDE SEQUENCE [LARGE SCALE GENOMIC DNA]</scope>
    <source>
        <strain evidence="3 4">4M-K11</strain>
    </source>
</reference>
<dbReference type="InterPro" id="IPR011008">
    <property type="entry name" value="Dimeric_a/b-barrel"/>
</dbReference>
<dbReference type="PANTHER" id="PTHR33606:SF3">
    <property type="entry name" value="PROTEIN YCII"/>
    <property type="match status" value="1"/>
</dbReference>
<gene>
    <name evidence="3" type="ORF">EYW47_33270</name>
</gene>
<dbReference type="InterPro" id="IPR005545">
    <property type="entry name" value="YCII"/>
</dbReference>
<dbReference type="Pfam" id="PF03795">
    <property type="entry name" value="YCII"/>
    <property type="match status" value="1"/>
</dbReference>
<dbReference type="Gene3D" id="3.30.70.1060">
    <property type="entry name" value="Dimeric alpha+beta barrel"/>
    <property type="match status" value="1"/>
</dbReference>
<keyword evidence="4" id="KW-1185">Reference proteome</keyword>
<dbReference type="InterPro" id="IPR051807">
    <property type="entry name" value="Sec-metab_biosynth-assoc"/>
</dbReference>